<dbReference type="PANTHER" id="PTHR23362">
    <property type="entry name" value="L-PLASTIN-RELATED"/>
    <property type="match status" value="1"/>
</dbReference>
<dbReference type="InterPro" id="IPR006570">
    <property type="entry name" value="SPK_dom"/>
</dbReference>
<dbReference type="HOGENOM" id="CLU_021607_0_0_1"/>
<feature type="compositionally biased region" description="Acidic residues" evidence="1">
    <location>
        <begin position="157"/>
        <end position="183"/>
    </location>
</feature>
<keyword evidence="4" id="KW-1185">Reference proteome</keyword>
<name>G0NFS9_CAEBE</name>
<evidence type="ECO:0000313" key="4">
    <source>
        <dbReference type="Proteomes" id="UP000008068"/>
    </source>
</evidence>
<feature type="compositionally biased region" description="Basic and acidic residues" evidence="1">
    <location>
        <begin position="184"/>
        <end position="201"/>
    </location>
</feature>
<feature type="domain" description="SPK" evidence="2">
    <location>
        <begin position="14"/>
        <end position="124"/>
    </location>
</feature>
<proteinExistence type="predicted"/>
<feature type="compositionally biased region" description="Low complexity" evidence="1">
    <location>
        <begin position="234"/>
        <end position="246"/>
    </location>
</feature>
<reference evidence="4" key="1">
    <citation type="submission" date="2011-07" db="EMBL/GenBank/DDBJ databases">
        <authorList>
            <consortium name="Caenorhabditis brenneri Sequencing and Analysis Consortium"/>
            <person name="Wilson R.K."/>
        </authorList>
    </citation>
    <scope>NUCLEOTIDE SEQUENCE [LARGE SCALE GENOMIC DNA]</scope>
    <source>
        <strain evidence="4">PB2801</strain>
    </source>
</reference>
<evidence type="ECO:0000256" key="1">
    <source>
        <dbReference type="SAM" id="MobiDB-lite"/>
    </source>
</evidence>
<evidence type="ECO:0000313" key="3">
    <source>
        <dbReference type="EMBL" id="EGT59707.1"/>
    </source>
</evidence>
<dbReference type="InterPro" id="IPR053315">
    <property type="entry name" value="Peptidase_C14A"/>
</dbReference>
<feature type="compositionally biased region" description="Polar residues" evidence="1">
    <location>
        <begin position="215"/>
        <end position="230"/>
    </location>
</feature>
<dbReference type="Pfam" id="PF04435">
    <property type="entry name" value="SPK"/>
    <property type="match status" value="1"/>
</dbReference>
<sequence>MSLVDLRKWSAEPINAKLIEFLIEKTKYAELPINCTRLAEEFYTSTHLTNGVKAIQQRIDRIRSKILYLEDIDWKTRLKILFVLSVPVDVESIGSLQQNALVRVDERKRIIEYKSNDGSLHLQGKHDCYSKRFISGNDRRTSGGRFMQLPKQAHDENLEEDPEEDDLSNDSDDGIDSYFDDNDDHQISRDDNEQTEVSDKRLSRKQRRPDDADFSNDSGTLDFESTSSPKTACRSSRTTGSKRTSSILNINTPRETSNKRKTDESSTDTQKRARKSNNAESNVPVSGDFRTDDLENYDPNPSSVHSSSVINGEGNGEVRDGEHQNQDVRQNNVNNDYEEVQVGPRTIDASNVRKTSENPRPVVPMTQIPEELVQVKEEVMTEEEEDVKPTLFSNRTLILQILQGLHTLIVSLYHPSLETLQKEIEERMKRFEGSGTSIPIAQIVWTMELCFSKMTESSVRISSEGPQFINLRVFLCYLKSFILNLKIEELKSVMDKINECVQGCQNKRARVKKVEEILRVTLDIITI</sequence>
<feature type="compositionally biased region" description="Polar residues" evidence="1">
    <location>
        <begin position="299"/>
        <end position="310"/>
    </location>
</feature>
<organism evidence="4">
    <name type="scientific">Caenorhabditis brenneri</name>
    <name type="common">Nematode worm</name>
    <dbReference type="NCBI Taxonomy" id="135651"/>
    <lineage>
        <taxon>Eukaryota</taxon>
        <taxon>Metazoa</taxon>
        <taxon>Ecdysozoa</taxon>
        <taxon>Nematoda</taxon>
        <taxon>Chromadorea</taxon>
        <taxon>Rhabditida</taxon>
        <taxon>Rhabditina</taxon>
        <taxon>Rhabditomorpha</taxon>
        <taxon>Rhabditoidea</taxon>
        <taxon>Rhabditidae</taxon>
        <taxon>Peloderinae</taxon>
        <taxon>Caenorhabditis</taxon>
    </lineage>
</organism>
<gene>
    <name evidence="3" type="ORF">CAEBREN_00311</name>
</gene>
<feature type="compositionally biased region" description="Basic and acidic residues" evidence="1">
    <location>
        <begin position="316"/>
        <end position="326"/>
    </location>
</feature>
<dbReference type="PANTHER" id="PTHR23362:SF8">
    <property type="entry name" value="SPK DOMAIN-CONTAINING PROTEIN"/>
    <property type="match status" value="1"/>
</dbReference>
<accession>G0NFS9</accession>
<evidence type="ECO:0000259" key="2">
    <source>
        <dbReference type="SMART" id="SM00583"/>
    </source>
</evidence>
<dbReference type="EMBL" id="GL379877">
    <property type="protein sequence ID" value="EGT59707.1"/>
    <property type="molecule type" value="Genomic_DNA"/>
</dbReference>
<dbReference type="Proteomes" id="UP000008068">
    <property type="component" value="Unassembled WGS sequence"/>
</dbReference>
<dbReference type="SMART" id="SM00583">
    <property type="entry name" value="SPK"/>
    <property type="match status" value="1"/>
</dbReference>
<dbReference type="InParanoid" id="G0NFS9"/>
<feature type="region of interest" description="Disordered" evidence="1">
    <location>
        <begin position="139"/>
        <end position="362"/>
    </location>
</feature>
<protein>
    <recommendedName>
        <fullName evidence="2">SPK domain-containing protein</fullName>
    </recommendedName>
</protein>
<dbReference type="AlphaFoldDB" id="G0NFS9"/>